<dbReference type="RefSeq" id="WP_072958116.1">
    <property type="nucleotide sequence ID" value="NZ_FQUH01000007.1"/>
</dbReference>
<reference evidence="3" key="1">
    <citation type="submission" date="2016-11" db="EMBL/GenBank/DDBJ databases">
        <authorList>
            <person name="Varghese N."/>
            <person name="Submissions S."/>
        </authorList>
    </citation>
    <scope>NUCLEOTIDE SEQUENCE [LARGE SCALE GENOMIC DNA]</scope>
    <source>
        <strain evidence="3">DSM 21264</strain>
    </source>
</reference>
<dbReference type="SUPFAM" id="SSF52096">
    <property type="entry name" value="ClpP/crotonase"/>
    <property type="match status" value="1"/>
</dbReference>
<accession>A0A1M5A0D8</accession>
<dbReference type="PANTHER" id="PTHR11941:SF54">
    <property type="entry name" value="ENOYL-COA HYDRATASE, MITOCHONDRIAL"/>
    <property type="match status" value="1"/>
</dbReference>
<proteinExistence type="inferred from homology"/>
<name>A0A1M5A0D8_VIBGA</name>
<dbReference type="GO" id="GO:0006635">
    <property type="term" value="P:fatty acid beta-oxidation"/>
    <property type="evidence" value="ECO:0007669"/>
    <property type="project" value="TreeGrafter"/>
</dbReference>
<keyword evidence="3" id="KW-1185">Reference proteome</keyword>
<evidence type="ECO:0000313" key="2">
    <source>
        <dbReference type="EMBL" id="SHF23735.1"/>
    </source>
</evidence>
<dbReference type="InterPro" id="IPR001753">
    <property type="entry name" value="Enoyl-CoA_hydra/iso"/>
</dbReference>
<dbReference type="Gene3D" id="3.90.226.10">
    <property type="entry name" value="2-enoyl-CoA Hydratase, Chain A, domain 1"/>
    <property type="match status" value="1"/>
</dbReference>
<comment type="similarity">
    <text evidence="1">Belongs to the enoyl-CoA hydratase/isomerase family.</text>
</comment>
<evidence type="ECO:0000256" key="1">
    <source>
        <dbReference type="ARBA" id="ARBA00005254"/>
    </source>
</evidence>
<dbReference type="InterPro" id="IPR029045">
    <property type="entry name" value="ClpP/crotonase-like_dom_sf"/>
</dbReference>
<dbReference type="AlphaFoldDB" id="A0A1M5A0D8"/>
<protein>
    <submittedName>
        <fullName evidence="2">Carboxymethylproline synthase</fullName>
    </submittedName>
</protein>
<dbReference type="PANTHER" id="PTHR11941">
    <property type="entry name" value="ENOYL-COA HYDRATASE-RELATED"/>
    <property type="match status" value="1"/>
</dbReference>
<sequence length="255" mass="27912">MTIKTSDINSVRVITLNHKSIHNPFSEALEDAMKAALVEADHDTNISAIVVYGGDNRSFSAGGDFNEVRNLKGGAEVDRWIDRVIDLYQTVLNVKKPTVAAIDGYAIGMGFQFAMMFDTRIMSSTGKFIMPELKHGIGCSLGAQILSHCIGYNAMKSIVYSCDELDAAEATQLHLADSITPPEQLLSTAISEAQKLSAYPTSSFRSTKKVMNHGYFELLETARKESKEVHRLSFGAGDAQQHFNRVLKTTSEIGA</sequence>
<dbReference type="EMBL" id="FQUH01000007">
    <property type="protein sequence ID" value="SHF23735.1"/>
    <property type="molecule type" value="Genomic_DNA"/>
</dbReference>
<dbReference type="CDD" id="cd06558">
    <property type="entry name" value="crotonase-like"/>
    <property type="match status" value="1"/>
</dbReference>
<evidence type="ECO:0000313" key="3">
    <source>
        <dbReference type="Proteomes" id="UP000184159"/>
    </source>
</evidence>
<dbReference type="Proteomes" id="UP000184159">
    <property type="component" value="Unassembled WGS sequence"/>
</dbReference>
<dbReference type="GO" id="GO:0003824">
    <property type="term" value="F:catalytic activity"/>
    <property type="evidence" value="ECO:0007669"/>
    <property type="project" value="UniProtKB-ARBA"/>
</dbReference>
<dbReference type="Pfam" id="PF00378">
    <property type="entry name" value="ECH_1"/>
    <property type="match status" value="1"/>
</dbReference>
<organism evidence="2 3">
    <name type="scientific">Vibrio gazogenes DSM 21264 = NBRC 103151</name>
    <dbReference type="NCBI Taxonomy" id="1123492"/>
    <lineage>
        <taxon>Bacteria</taxon>
        <taxon>Pseudomonadati</taxon>
        <taxon>Pseudomonadota</taxon>
        <taxon>Gammaproteobacteria</taxon>
        <taxon>Vibrionales</taxon>
        <taxon>Vibrionaceae</taxon>
        <taxon>Vibrio</taxon>
    </lineage>
</organism>
<gene>
    <name evidence="2" type="ORF">SAMN02745781_01753</name>
</gene>
<dbReference type="Gene3D" id="1.20.5.1610">
    <property type="match status" value="1"/>
</dbReference>